<keyword evidence="9" id="KW-0812">Transmembrane</keyword>
<evidence type="ECO:0000259" key="10">
    <source>
        <dbReference type="PROSITE" id="PS51837"/>
    </source>
</evidence>
<keyword evidence="11" id="KW-1185">Reference proteome</keyword>
<dbReference type="Pfam" id="PF10601">
    <property type="entry name" value="zf-LITAF-like"/>
    <property type="match status" value="1"/>
</dbReference>
<evidence type="ECO:0000256" key="2">
    <source>
        <dbReference type="ARBA" id="ARBA00004481"/>
    </source>
</evidence>
<evidence type="ECO:0000256" key="5">
    <source>
        <dbReference type="ARBA" id="ARBA00022723"/>
    </source>
</evidence>
<dbReference type="PROSITE" id="PS51837">
    <property type="entry name" value="LITAF"/>
    <property type="match status" value="1"/>
</dbReference>
<evidence type="ECO:0000256" key="4">
    <source>
        <dbReference type="ARBA" id="ARBA00005975"/>
    </source>
</evidence>
<dbReference type="SMART" id="SM00714">
    <property type="entry name" value="LITAF"/>
    <property type="match status" value="1"/>
</dbReference>
<keyword evidence="6" id="KW-0862">Zinc</keyword>
<evidence type="ECO:0000313" key="11">
    <source>
        <dbReference type="Proteomes" id="UP000694888"/>
    </source>
</evidence>
<feature type="transmembrane region" description="Helical" evidence="9">
    <location>
        <begin position="148"/>
        <end position="170"/>
    </location>
</feature>
<feature type="compositionally biased region" description="Gly residues" evidence="8">
    <location>
        <begin position="78"/>
        <end position="90"/>
    </location>
</feature>
<feature type="domain" description="LITAF" evidence="10">
    <location>
        <begin position="110"/>
        <end position="194"/>
    </location>
</feature>
<evidence type="ECO:0000313" key="12">
    <source>
        <dbReference type="RefSeq" id="XP_035826043.1"/>
    </source>
</evidence>
<accession>A0ABM1VUF1</accession>
<evidence type="ECO:0000256" key="3">
    <source>
        <dbReference type="ARBA" id="ARBA00004630"/>
    </source>
</evidence>
<evidence type="ECO:0000256" key="7">
    <source>
        <dbReference type="ARBA" id="ARBA00023136"/>
    </source>
</evidence>
<organism evidence="11 12">
    <name type="scientific">Aplysia californica</name>
    <name type="common">California sea hare</name>
    <dbReference type="NCBI Taxonomy" id="6500"/>
    <lineage>
        <taxon>Eukaryota</taxon>
        <taxon>Metazoa</taxon>
        <taxon>Spiralia</taxon>
        <taxon>Lophotrochozoa</taxon>
        <taxon>Mollusca</taxon>
        <taxon>Gastropoda</taxon>
        <taxon>Heterobranchia</taxon>
        <taxon>Euthyneura</taxon>
        <taxon>Tectipleura</taxon>
        <taxon>Aplysiida</taxon>
        <taxon>Aplysioidea</taxon>
        <taxon>Aplysiidae</taxon>
        <taxon>Aplysia</taxon>
    </lineage>
</organism>
<feature type="region of interest" description="Disordered" evidence="8">
    <location>
        <begin position="1"/>
        <end position="100"/>
    </location>
</feature>
<keyword evidence="9" id="KW-1133">Transmembrane helix</keyword>
<evidence type="ECO:0000256" key="8">
    <source>
        <dbReference type="SAM" id="MobiDB-lite"/>
    </source>
</evidence>
<dbReference type="InterPro" id="IPR037519">
    <property type="entry name" value="LITAF_fam"/>
</dbReference>
<evidence type="ECO:0000256" key="1">
    <source>
        <dbReference type="ARBA" id="ARBA00004414"/>
    </source>
</evidence>
<dbReference type="GeneID" id="101862950"/>
<name>A0ABM1VUF1_APLCA</name>
<dbReference type="PANTHER" id="PTHR23292:SF6">
    <property type="entry name" value="FI16602P1-RELATED"/>
    <property type="match status" value="1"/>
</dbReference>
<dbReference type="InterPro" id="IPR006629">
    <property type="entry name" value="LITAF"/>
</dbReference>
<comment type="subcellular location">
    <subcellularLocation>
        <location evidence="2">Endosome membrane</location>
        <topology evidence="2">Peripheral membrane protein</topology>
    </subcellularLocation>
    <subcellularLocation>
        <location evidence="1">Late endosome membrane</location>
    </subcellularLocation>
    <subcellularLocation>
        <location evidence="3">Lysosome membrane</location>
        <topology evidence="3">Peripheral membrane protein</topology>
        <orientation evidence="3">Cytoplasmic side</orientation>
    </subcellularLocation>
</comment>
<reference evidence="12" key="1">
    <citation type="submission" date="2025-08" db="UniProtKB">
        <authorList>
            <consortium name="RefSeq"/>
        </authorList>
    </citation>
    <scope>IDENTIFICATION</scope>
</reference>
<sequence length="195" mass="20701">MSDAPPPPYPGPNPGYGAPPPGGQYPPPSGQYPPPSGPYPPPSSGYPAPAPYNDPYKQTAGNTTHMYTWPGYSNPSQPGGGYNQPGGYGQPAGYAPQQEGGYNGATTVVVNQPPVTLVQSFRESPVHTCCPHCRAEVVTGIHYESGTFAWVICCVLWWVGLGLGCCLIPFCVDGCKDVIHTCPNCQQQIARFSRM</sequence>
<dbReference type="PANTHER" id="PTHR23292">
    <property type="entry name" value="LIPOPOLYSACCHARIDE-INDUCED TUMOR NECROSIS FACTOR-ALPHA FACTOR"/>
    <property type="match status" value="1"/>
</dbReference>
<dbReference type="RefSeq" id="XP_035826043.1">
    <property type="nucleotide sequence ID" value="XM_035970150.1"/>
</dbReference>
<proteinExistence type="inferred from homology"/>
<evidence type="ECO:0000256" key="6">
    <source>
        <dbReference type="ARBA" id="ARBA00022833"/>
    </source>
</evidence>
<evidence type="ECO:0000256" key="9">
    <source>
        <dbReference type="SAM" id="Phobius"/>
    </source>
</evidence>
<feature type="compositionally biased region" description="Pro residues" evidence="8">
    <location>
        <begin position="1"/>
        <end position="52"/>
    </location>
</feature>
<comment type="similarity">
    <text evidence="4">Belongs to the CDIP1/LITAF family.</text>
</comment>
<gene>
    <name evidence="12" type="primary">LOC101862950</name>
</gene>
<keyword evidence="5" id="KW-0479">Metal-binding</keyword>
<protein>
    <submittedName>
        <fullName evidence="12">Lipopolysaccharide-induced tumor necrosis factor-alpha factor homolog isoform X1</fullName>
    </submittedName>
</protein>
<dbReference type="Proteomes" id="UP000694888">
    <property type="component" value="Unplaced"/>
</dbReference>
<keyword evidence="7 9" id="KW-0472">Membrane</keyword>